<evidence type="ECO:0000313" key="4">
    <source>
        <dbReference type="Proteomes" id="UP000526083"/>
    </source>
</evidence>
<dbReference type="Proteomes" id="UP000526083">
    <property type="component" value="Unassembled WGS sequence"/>
</dbReference>
<sequence length="173" mass="19203">MSENEAEPQESEAQVLSESVSTLTSFDEQIGQMEAARAAVLANMGRIALAQMRRMTSRDSRDREIPMRAVAAEVGAALRMSDRTAQTRIDDAIEVTESYPETFASWSAGRISERHVQEILRAGVNLTDAAPRPGTTGTWRRSLRPRHRGDSAGSLQLLPRRRSHERLRNASTT</sequence>
<keyword evidence="4" id="KW-1185">Reference proteome</keyword>
<accession>A0A7W3JQA3</accession>
<feature type="region of interest" description="Disordered" evidence="1">
    <location>
        <begin position="127"/>
        <end position="173"/>
    </location>
</feature>
<dbReference type="RefSeq" id="WP_167045265.1">
    <property type="nucleotide sequence ID" value="NZ_JAAOZB010000001.1"/>
</dbReference>
<gene>
    <name evidence="3" type="ORF">FHX48_002105</name>
</gene>
<comment type="caution">
    <text evidence="3">The sequence shown here is derived from an EMBL/GenBank/DDBJ whole genome shotgun (WGS) entry which is preliminary data.</text>
</comment>
<dbReference type="EMBL" id="JACGWY010000004">
    <property type="protein sequence ID" value="MBA8817011.1"/>
    <property type="molecule type" value="Genomic_DNA"/>
</dbReference>
<organism evidence="3 4">
    <name type="scientific">Microbacterium halimionae</name>
    <dbReference type="NCBI Taxonomy" id="1526413"/>
    <lineage>
        <taxon>Bacteria</taxon>
        <taxon>Bacillati</taxon>
        <taxon>Actinomycetota</taxon>
        <taxon>Actinomycetes</taxon>
        <taxon>Micrococcales</taxon>
        <taxon>Microbacteriaceae</taxon>
        <taxon>Microbacterium</taxon>
    </lineage>
</organism>
<dbReference type="Pfam" id="PF02720">
    <property type="entry name" value="DUF222"/>
    <property type="match status" value="1"/>
</dbReference>
<dbReference type="InterPro" id="IPR003870">
    <property type="entry name" value="DUF222"/>
</dbReference>
<feature type="domain" description="DUF222" evidence="2">
    <location>
        <begin position="36"/>
        <end position="133"/>
    </location>
</feature>
<dbReference type="AlphaFoldDB" id="A0A7W3JQA3"/>
<name>A0A7W3JQA3_9MICO</name>
<evidence type="ECO:0000313" key="3">
    <source>
        <dbReference type="EMBL" id="MBA8817011.1"/>
    </source>
</evidence>
<proteinExistence type="predicted"/>
<protein>
    <recommendedName>
        <fullName evidence="2">DUF222 domain-containing protein</fullName>
    </recommendedName>
</protein>
<evidence type="ECO:0000256" key="1">
    <source>
        <dbReference type="SAM" id="MobiDB-lite"/>
    </source>
</evidence>
<evidence type="ECO:0000259" key="2">
    <source>
        <dbReference type="Pfam" id="PF02720"/>
    </source>
</evidence>
<reference evidence="3 4" key="1">
    <citation type="submission" date="2020-07" db="EMBL/GenBank/DDBJ databases">
        <title>Sequencing the genomes of 1000 actinobacteria strains.</title>
        <authorList>
            <person name="Klenk H.-P."/>
        </authorList>
    </citation>
    <scope>NUCLEOTIDE SEQUENCE [LARGE SCALE GENOMIC DNA]</scope>
    <source>
        <strain evidence="3 4">DSM 27576</strain>
    </source>
</reference>